<dbReference type="GO" id="GO:0045454">
    <property type="term" value="P:cell redox homeostasis"/>
    <property type="evidence" value="ECO:0007669"/>
    <property type="project" value="TreeGrafter"/>
</dbReference>
<dbReference type="InterPro" id="IPR036249">
    <property type="entry name" value="Thioredoxin-like_sf"/>
</dbReference>
<gene>
    <name evidence="3" type="ORF">SAMN05421789_102147</name>
</gene>
<accession>A0A1N7JJR9</accession>
<dbReference type="PANTHER" id="PTHR32234:SF0">
    <property type="entry name" value="THIOL:DISULFIDE INTERCHANGE PROTEIN DSBD"/>
    <property type="match status" value="1"/>
</dbReference>
<dbReference type="GO" id="GO:0015035">
    <property type="term" value="F:protein-disulfide reductase activity"/>
    <property type="evidence" value="ECO:0007669"/>
    <property type="project" value="TreeGrafter"/>
</dbReference>
<keyword evidence="1" id="KW-0676">Redox-active center</keyword>
<dbReference type="AlphaFoldDB" id="A0A1N7JJR9"/>
<name>A0A1N7JJR9_9FLAO</name>
<proteinExistence type="predicted"/>
<keyword evidence="4" id="KW-1185">Reference proteome</keyword>
<evidence type="ECO:0000313" key="4">
    <source>
        <dbReference type="Proteomes" id="UP000185839"/>
    </source>
</evidence>
<feature type="chain" id="PRO_5012817342" evidence="2">
    <location>
        <begin position="22"/>
        <end position="160"/>
    </location>
</feature>
<dbReference type="SUPFAM" id="SSF52833">
    <property type="entry name" value="Thioredoxin-like"/>
    <property type="match status" value="1"/>
</dbReference>
<keyword evidence="2" id="KW-0732">Signal</keyword>
<dbReference type="Gene3D" id="3.40.30.10">
    <property type="entry name" value="Glutaredoxin"/>
    <property type="match status" value="1"/>
</dbReference>
<dbReference type="RefSeq" id="WP_076385120.1">
    <property type="nucleotide sequence ID" value="NZ_FTOI01000002.1"/>
</dbReference>
<evidence type="ECO:0000256" key="1">
    <source>
        <dbReference type="ARBA" id="ARBA00023284"/>
    </source>
</evidence>
<dbReference type="PANTHER" id="PTHR32234">
    <property type="entry name" value="THIOL:DISULFIDE INTERCHANGE PROTEIN DSBD"/>
    <property type="match status" value="1"/>
</dbReference>
<dbReference type="InterPro" id="IPR017937">
    <property type="entry name" value="Thioredoxin_CS"/>
</dbReference>
<reference evidence="4" key="1">
    <citation type="submission" date="2017-01" db="EMBL/GenBank/DDBJ databases">
        <authorList>
            <person name="Varghese N."/>
            <person name="Submissions S."/>
        </authorList>
    </citation>
    <scope>NUCLEOTIDE SEQUENCE [LARGE SCALE GENOMIC DNA]</scope>
    <source>
        <strain evidence="4">DSM 23145</strain>
    </source>
</reference>
<sequence>MKGSTFIILFFFLFGGNSVHAQKSAETIQWLSFEQLNDSLWVKPKKVFVNFYADWCLYCKEMDRTTFQDSAVIKTLNENYYPVKMNVESKETIFFGNQIFSNKRIKKVNSVHEIALLLAGRKNKPFSLPAFVLFDENFQAQSRYFQFLDEVSLLKILQKE</sequence>
<feature type="signal peptide" evidence="2">
    <location>
        <begin position="1"/>
        <end position="21"/>
    </location>
</feature>
<dbReference type="Pfam" id="PF13899">
    <property type="entry name" value="Thioredoxin_7"/>
    <property type="match status" value="1"/>
</dbReference>
<evidence type="ECO:0000256" key="2">
    <source>
        <dbReference type="SAM" id="SignalP"/>
    </source>
</evidence>
<organism evidence="3 4">
    <name type="scientific">Kaistella chaponensis</name>
    <dbReference type="NCBI Taxonomy" id="713588"/>
    <lineage>
        <taxon>Bacteria</taxon>
        <taxon>Pseudomonadati</taxon>
        <taxon>Bacteroidota</taxon>
        <taxon>Flavobacteriia</taxon>
        <taxon>Flavobacteriales</taxon>
        <taxon>Weeksellaceae</taxon>
        <taxon>Chryseobacterium group</taxon>
        <taxon>Kaistella</taxon>
    </lineage>
</organism>
<evidence type="ECO:0000313" key="3">
    <source>
        <dbReference type="EMBL" id="SIS49496.1"/>
    </source>
</evidence>
<dbReference type="Proteomes" id="UP000185839">
    <property type="component" value="Unassembled WGS sequence"/>
</dbReference>
<dbReference type="STRING" id="713588.SAMN05421789_102147"/>
<protein>
    <submittedName>
        <fullName evidence="3">Thioredoxin-like</fullName>
    </submittedName>
</protein>
<dbReference type="PROSITE" id="PS00194">
    <property type="entry name" value="THIOREDOXIN_1"/>
    <property type="match status" value="1"/>
</dbReference>
<dbReference type="EMBL" id="FTOI01000002">
    <property type="protein sequence ID" value="SIS49496.1"/>
    <property type="molecule type" value="Genomic_DNA"/>
</dbReference>